<keyword evidence="1" id="KW-0732">Signal</keyword>
<gene>
    <name evidence="2" type="ORF">ISP11_05830</name>
</gene>
<evidence type="ECO:0000256" key="1">
    <source>
        <dbReference type="SAM" id="SignalP"/>
    </source>
</evidence>
<name>A0ABD4K6C3_9ENTR</name>
<evidence type="ECO:0008006" key="4">
    <source>
        <dbReference type="Google" id="ProtNLM"/>
    </source>
</evidence>
<accession>A0ABD4K6C3</accession>
<feature type="chain" id="PRO_5044749335" description="DUF2511 domain-containing protein" evidence="1">
    <location>
        <begin position="21"/>
        <end position="116"/>
    </location>
</feature>
<evidence type="ECO:0000313" key="3">
    <source>
        <dbReference type="Proteomes" id="UP000628560"/>
    </source>
</evidence>
<reference evidence="2 3" key="1">
    <citation type="submission" date="2020-11" db="EMBL/GenBank/DDBJ databases">
        <title>Identification of Lelliottia nimipressuralis from Wound Infection by Whole Genome-Based Bacterial Identification.</title>
        <authorList>
            <person name="Navarathna D.H."/>
            <person name="Choi H."/>
            <person name="Jinadatha C."/>
            <person name="Chatterjee P."/>
            <person name="Hwang M."/>
        </authorList>
    </citation>
    <scope>NUCLEOTIDE SEQUENCE [LARGE SCALE GENOMIC DNA]</scope>
    <source>
        <strain evidence="2 3">DN2020</strain>
    </source>
</reference>
<dbReference type="AlphaFoldDB" id="A0ABD4K6C3"/>
<proteinExistence type="predicted"/>
<comment type="caution">
    <text evidence="2">The sequence shown here is derived from an EMBL/GenBank/DDBJ whole genome shotgun (WGS) entry which is preliminary data.</text>
</comment>
<evidence type="ECO:0000313" key="2">
    <source>
        <dbReference type="EMBL" id="MBF4177381.1"/>
    </source>
</evidence>
<dbReference type="EMBL" id="JADIXP010000003">
    <property type="protein sequence ID" value="MBF4177381.1"/>
    <property type="molecule type" value="Genomic_DNA"/>
</dbReference>
<dbReference type="RefSeq" id="WP_194512630.1">
    <property type="nucleotide sequence ID" value="NZ_JADIXP010000003.1"/>
</dbReference>
<dbReference type="Proteomes" id="UP000628560">
    <property type="component" value="Unassembled WGS sequence"/>
</dbReference>
<feature type="signal peptide" evidence="1">
    <location>
        <begin position="1"/>
        <end position="20"/>
    </location>
</feature>
<sequence length="116" mass="12981">MKKIILLIISALFFSTNSFAYYTYGSGASTCKEWVSDEDSDSSLVSSRRAWTSGYMSGLNAGVGQELFFDDGIDLSTTYDYIIFYCRAHPDDSPASAIAEMIIKIRKENTKDKKQN</sequence>
<organism evidence="2 3">
    <name type="scientific">Lelliottia nimipressuralis</name>
    <dbReference type="NCBI Taxonomy" id="69220"/>
    <lineage>
        <taxon>Bacteria</taxon>
        <taxon>Pseudomonadati</taxon>
        <taxon>Pseudomonadota</taxon>
        <taxon>Gammaproteobacteria</taxon>
        <taxon>Enterobacterales</taxon>
        <taxon>Enterobacteriaceae</taxon>
        <taxon>Lelliottia</taxon>
    </lineage>
</organism>
<protein>
    <recommendedName>
        <fullName evidence="4">DUF2511 domain-containing protein</fullName>
    </recommendedName>
</protein>